<evidence type="ECO:0000313" key="2">
    <source>
        <dbReference type="EMBL" id="MQY09300.1"/>
    </source>
</evidence>
<comment type="caution">
    <text evidence="2">The sequence shown here is derived from an EMBL/GenBank/DDBJ whole genome shotgun (WGS) entry which is preliminary data.</text>
</comment>
<accession>A0A7K0C767</accession>
<protein>
    <submittedName>
        <fullName evidence="2">Uncharacterized protein</fullName>
    </submittedName>
</protein>
<name>A0A7K0C767_9ACTN</name>
<dbReference type="AlphaFoldDB" id="A0A7K0C767"/>
<dbReference type="OrthoDB" id="1159314at2"/>
<dbReference type="RefSeq" id="WP_153541142.1">
    <property type="nucleotide sequence ID" value="NZ_WEGH01000006.1"/>
</dbReference>
<keyword evidence="3" id="KW-1185">Reference proteome</keyword>
<proteinExistence type="predicted"/>
<organism evidence="2 3">
    <name type="scientific">Actinomadura macrotermitis</name>
    <dbReference type="NCBI Taxonomy" id="2585200"/>
    <lineage>
        <taxon>Bacteria</taxon>
        <taxon>Bacillati</taxon>
        <taxon>Actinomycetota</taxon>
        <taxon>Actinomycetes</taxon>
        <taxon>Streptosporangiales</taxon>
        <taxon>Thermomonosporaceae</taxon>
        <taxon>Actinomadura</taxon>
    </lineage>
</organism>
<feature type="region of interest" description="Disordered" evidence="1">
    <location>
        <begin position="28"/>
        <end position="51"/>
    </location>
</feature>
<gene>
    <name evidence="2" type="ORF">ACRB68_74190</name>
</gene>
<evidence type="ECO:0000313" key="3">
    <source>
        <dbReference type="Proteomes" id="UP000487268"/>
    </source>
</evidence>
<evidence type="ECO:0000256" key="1">
    <source>
        <dbReference type="SAM" id="MobiDB-lite"/>
    </source>
</evidence>
<dbReference type="EMBL" id="WEGH01000006">
    <property type="protein sequence ID" value="MQY09300.1"/>
    <property type="molecule type" value="Genomic_DNA"/>
</dbReference>
<reference evidence="2 3" key="1">
    <citation type="submission" date="2019-10" db="EMBL/GenBank/DDBJ databases">
        <title>Actinomadura rubteroloni sp. nov. and Actinomadura macrotermitis sp. nov., isolated from the gut of fungus growing-termite Macrotermes natalensis.</title>
        <authorList>
            <person name="Benndorf R."/>
            <person name="Martin K."/>
            <person name="Kuefner M."/>
            <person name="De Beer W."/>
            <person name="Kaster A.-K."/>
            <person name="Vollmers J."/>
            <person name="Poulsen M."/>
            <person name="Beemelmanns C."/>
        </authorList>
    </citation>
    <scope>NUCLEOTIDE SEQUENCE [LARGE SCALE GENOMIC DNA]</scope>
    <source>
        <strain evidence="2 3">RB68</strain>
    </source>
</reference>
<dbReference type="Proteomes" id="UP000487268">
    <property type="component" value="Unassembled WGS sequence"/>
</dbReference>
<sequence>MTADTPTRPRGALDQQLLTTGFEVPPDTVSPKNVGYDFDTMPGNRPKKNGNKVYIWESNSPNIPRTQDPRETPVNIDRPDGDGSFSVELTTQSYLLGYAVGPDVENVCATVFVPALGDGDPEIYPPTITLGRIGTNVLTFTYSMPGGSQPLADNDWVGLWENQTSPSLYTLPPKWFDQLPENTARGEGFLRNVRLLRQTPYILGYFKGGYDATRPVQTTLACALTFQT</sequence>